<evidence type="ECO:0000256" key="2">
    <source>
        <dbReference type="RuleBase" id="RU003860"/>
    </source>
</evidence>
<dbReference type="PANTHER" id="PTHR46229">
    <property type="entry name" value="BOLA TRANSCRIPTION REGULATOR"/>
    <property type="match status" value="1"/>
</dbReference>
<evidence type="ECO:0008006" key="5">
    <source>
        <dbReference type="Google" id="ProtNLM"/>
    </source>
</evidence>
<dbReference type="PANTHER" id="PTHR46229:SF4">
    <property type="entry name" value="ACID STRESS PROTEIN IBAG"/>
    <property type="match status" value="1"/>
</dbReference>
<evidence type="ECO:0000313" key="3">
    <source>
        <dbReference type="EMBL" id="RMQ91023.1"/>
    </source>
</evidence>
<evidence type="ECO:0000256" key="1">
    <source>
        <dbReference type="ARBA" id="ARBA00005578"/>
    </source>
</evidence>
<comment type="caution">
    <text evidence="3">The sequence shown here is derived from an EMBL/GenBank/DDBJ whole genome shotgun (WGS) entry which is preliminary data.</text>
</comment>
<dbReference type="Pfam" id="PF01722">
    <property type="entry name" value="BolA"/>
    <property type="match status" value="1"/>
</dbReference>
<comment type="similarity">
    <text evidence="1 2">Belongs to the BolA/IbaG family.</text>
</comment>
<evidence type="ECO:0000313" key="4">
    <source>
        <dbReference type="Proteomes" id="UP000277179"/>
    </source>
</evidence>
<dbReference type="InterPro" id="IPR002634">
    <property type="entry name" value="BolA"/>
</dbReference>
<gene>
    <name evidence="3" type="ORF">ALP97_03905</name>
</gene>
<accession>A0A3M4QKP1</accession>
<reference evidence="3 4" key="1">
    <citation type="submission" date="2018-08" db="EMBL/GenBank/DDBJ databases">
        <title>Recombination of ecologically and evolutionarily significant loci maintains genetic cohesion in the Pseudomonas syringae species complex.</title>
        <authorList>
            <person name="Dillon M."/>
            <person name="Thakur S."/>
            <person name="Almeida R.N.D."/>
            <person name="Weir B.S."/>
            <person name="Guttman D.S."/>
        </authorList>
    </citation>
    <scope>NUCLEOTIDE SEQUENCE [LARGE SCALE GENOMIC DNA]</scope>
    <source>
        <strain evidence="3 4">ICMP 11288</strain>
    </source>
</reference>
<dbReference type="AlphaFoldDB" id="A0A3M4QKP1"/>
<dbReference type="Proteomes" id="UP000277179">
    <property type="component" value="Unassembled WGS sequence"/>
</dbReference>
<proteinExistence type="inferred from homology"/>
<dbReference type="EMBL" id="RBRL01000095">
    <property type="protein sequence ID" value="RMQ91023.1"/>
    <property type="molecule type" value="Genomic_DNA"/>
</dbReference>
<name>A0A3M4QKP1_9PSED</name>
<dbReference type="SUPFAM" id="SSF82657">
    <property type="entry name" value="BolA-like"/>
    <property type="match status" value="1"/>
</dbReference>
<protein>
    <recommendedName>
        <fullName evidence="5">BolA family transcriptional regulator</fullName>
    </recommendedName>
</protein>
<dbReference type="Gene3D" id="3.30.300.90">
    <property type="entry name" value="BolA-like"/>
    <property type="match status" value="1"/>
</dbReference>
<dbReference type="InterPro" id="IPR036065">
    <property type="entry name" value="BolA-like_sf"/>
</dbReference>
<dbReference type="PIRSF" id="PIRSF003113">
    <property type="entry name" value="BolA"/>
    <property type="match status" value="1"/>
</dbReference>
<sequence>MSMQAYEVKSFLEEKLPESLSSQVQVEVEGEGCNFQLNVISDELAALSPVKRQQQIYAHLNPWITDGSIHAVTMKFFSRAAWAERT</sequence>
<dbReference type="InterPro" id="IPR050961">
    <property type="entry name" value="BolA/IbaG_stress_morph_reg"/>
</dbReference>
<organism evidence="3 4">
    <name type="scientific">Pseudomonas salomonii</name>
    <dbReference type="NCBI Taxonomy" id="191391"/>
    <lineage>
        <taxon>Bacteria</taxon>
        <taxon>Pseudomonadati</taxon>
        <taxon>Pseudomonadota</taxon>
        <taxon>Gammaproteobacteria</taxon>
        <taxon>Pseudomonadales</taxon>
        <taxon>Pseudomonadaceae</taxon>
        <taxon>Pseudomonas</taxon>
    </lineage>
</organism>